<sequence length="144" mass="16311">MIIYTDADACPVKQEIDDLAFRHQLDSYFVFTYAHVSQTSYYSNNIILDSEAEAVDLYIFNHAKTDDIIVTQDNGLAAIVLEKGATALTPRGKTFSKDDINILLIGRYEGIQAKRGKTRIKGPPPLKKEDRERFVESLNQLLKE</sequence>
<keyword evidence="4" id="KW-1185">Reference proteome</keyword>
<evidence type="ECO:0000313" key="4">
    <source>
        <dbReference type="Proteomes" id="UP000275076"/>
    </source>
</evidence>
<gene>
    <name evidence="3" type="ORF">D7Z54_23290</name>
</gene>
<organism evidence="3 4">
    <name type="scientific">Salibacterium salarium</name>
    <dbReference type="NCBI Taxonomy" id="284579"/>
    <lineage>
        <taxon>Bacteria</taxon>
        <taxon>Bacillati</taxon>
        <taxon>Bacillota</taxon>
        <taxon>Bacilli</taxon>
        <taxon>Bacillales</taxon>
        <taxon>Bacillaceae</taxon>
    </lineage>
</organism>
<dbReference type="PANTHER" id="PTHR35146">
    <property type="entry name" value="UPF0178 PROTEIN YAII"/>
    <property type="match status" value="1"/>
</dbReference>
<dbReference type="AlphaFoldDB" id="A0A3R9RAE1"/>
<comment type="caution">
    <text evidence="3">The sequence shown here is derived from an EMBL/GenBank/DDBJ whole genome shotgun (WGS) entry which is preliminary data.</text>
</comment>
<name>A0A3R9RAE1_9BACI</name>
<dbReference type="Proteomes" id="UP000275076">
    <property type="component" value="Unassembled WGS sequence"/>
</dbReference>
<dbReference type="PANTHER" id="PTHR35146:SF1">
    <property type="entry name" value="UPF0178 PROTEIN YAII"/>
    <property type="match status" value="1"/>
</dbReference>
<dbReference type="Pfam" id="PF02639">
    <property type="entry name" value="DUF188"/>
    <property type="match status" value="1"/>
</dbReference>
<protein>
    <recommendedName>
        <fullName evidence="2">UPF0178 protein D7Z54_23290</fullName>
    </recommendedName>
</protein>
<dbReference type="OrthoDB" id="9798918at2"/>
<proteinExistence type="inferred from homology"/>
<accession>A0A3R9RAE1</accession>
<evidence type="ECO:0000256" key="1">
    <source>
        <dbReference type="ARBA" id="ARBA00008522"/>
    </source>
</evidence>
<dbReference type="EMBL" id="RBVX01000030">
    <property type="protein sequence ID" value="RSL30902.1"/>
    <property type="molecule type" value="Genomic_DNA"/>
</dbReference>
<evidence type="ECO:0000313" key="3">
    <source>
        <dbReference type="EMBL" id="RSL30902.1"/>
    </source>
</evidence>
<dbReference type="InterPro" id="IPR003791">
    <property type="entry name" value="UPF0178"/>
</dbReference>
<reference evidence="3 4" key="1">
    <citation type="submission" date="2018-10" db="EMBL/GenBank/DDBJ databases">
        <title>Draft genome sequence of Bacillus salarius IM0101, isolated from a hypersaline soil in Inner Mongolia, China.</title>
        <authorList>
            <person name="Yamprayoonswat W."/>
            <person name="Boonvisut S."/>
            <person name="Jumpathong W."/>
            <person name="Sittihan S."/>
            <person name="Ruangsuj P."/>
            <person name="Wanthongcharoen S."/>
            <person name="Thongpramul N."/>
            <person name="Pimmason S."/>
            <person name="Yu B."/>
            <person name="Yasawong M."/>
        </authorList>
    </citation>
    <scope>NUCLEOTIDE SEQUENCE [LARGE SCALE GENOMIC DNA]</scope>
    <source>
        <strain evidence="3 4">IM0101</strain>
    </source>
</reference>
<comment type="similarity">
    <text evidence="1 2">Belongs to the UPF0178 family.</text>
</comment>
<dbReference type="HAMAP" id="MF_00489">
    <property type="entry name" value="UPF0178"/>
    <property type="match status" value="1"/>
</dbReference>
<evidence type="ECO:0000256" key="2">
    <source>
        <dbReference type="HAMAP-Rule" id="MF_00489"/>
    </source>
</evidence>